<dbReference type="Gene3D" id="3.40.50.12370">
    <property type="match status" value="1"/>
</dbReference>
<dbReference type="AlphaFoldDB" id="A0A1B1UKI0"/>
<dbReference type="STRING" id="1274631.LMTR13_27230"/>
<name>A0A1B1UKI0_9BRAD</name>
<protein>
    <recommendedName>
        <fullName evidence="3">Universal stress protein</fullName>
    </recommendedName>
</protein>
<sequence>MLFIPYTFRGAFAAKRIGICWDGSRLAARAAHDAMPLLEAADALIIITVNEAENVPSPTHFARYLAKAGLPARLVPLDTDRSQIQSGIFSWKPTNRSICLSWAATGIRA</sequence>
<dbReference type="Proteomes" id="UP000092839">
    <property type="component" value="Chromosome"/>
</dbReference>
<accession>A0A1B1UKI0</accession>
<dbReference type="EMBL" id="CP016428">
    <property type="protein sequence ID" value="ANW03282.1"/>
    <property type="molecule type" value="Genomic_DNA"/>
</dbReference>
<evidence type="ECO:0000313" key="2">
    <source>
        <dbReference type="Proteomes" id="UP000092839"/>
    </source>
</evidence>
<dbReference type="KEGG" id="bic:LMTR13_27230"/>
<evidence type="ECO:0000313" key="1">
    <source>
        <dbReference type="EMBL" id="ANW03282.1"/>
    </source>
</evidence>
<gene>
    <name evidence="1" type="ORF">LMTR13_27230</name>
</gene>
<proteinExistence type="predicted"/>
<organism evidence="1 2">
    <name type="scientific">Bradyrhizobium icense</name>
    <dbReference type="NCBI Taxonomy" id="1274631"/>
    <lineage>
        <taxon>Bacteria</taxon>
        <taxon>Pseudomonadati</taxon>
        <taxon>Pseudomonadota</taxon>
        <taxon>Alphaproteobacteria</taxon>
        <taxon>Hyphomicrobiales</taxon>
        <taxon>Nitrobacteraceae</taxon>
        <taxon>Bradyrhizobium</taxon>
    </lineage>
</organism>
<reference evidence="1 2" key="1">
    <citation type="submission" date="2016-07" db="EMBL/GenBank/DDBJ databases">
        <title>Complete genome sequence of Bradyrhizobium icense LMTR 13T, a potential inoculant strain isolated from lima bean (Phaseolus lunatus) in Peru.</title>
        <authorList>
            <person name="Ormeno-Orrillo E."/>
            <person name="Duran D."/>
            <person name="Rogel M.A."/>
            <person name="Rey L."/>
            <person name="Imperial J."/>
            <person name="Ruiz-Argueso T."/>
            <person name="Martinez-Romero E."/>
        </authorList>
    </citation>
    <scope>NUCLEOTIDE SEQUENCE [LARGE SCALE GENOMIC DNA]</scope>
    <source>
        <strain evidence="1 2">LMTR 13</strain>
    </source>
</reference>
<evidence type="ECO:0008006" key="3">
    <source>
        <dbReference type="Google" id="ProtNLM"/>
    </source>
</evidence>
<keyword evidence="2" id="KW-1185">Reference proteome</keyword>